<organism evidence="3 4">
    <name type="scientific">Dendryphion nanum</name>
    <dbReference type="NCBI Taxonomy" id="256645"/>
    <lineage>
        <taxon>Eukaryota</taxon>
        <taxon>Fungi</taxon>
        <taxon>Dikarya</taxon>
        <taxon>Ascomycota</taxon>
        <taxon>Pezizomycotina</taxon>
        <taxon>Dothideomycetes</taxon>
        <taxon>Pleosporomycetidae</taxon>
        <taxon>Pleosporales</taxon>
        <taxon>Torulaceae</taxon>
        <taxon>Dendryphion</taxon>
    </lineage>
</organism>
<name>A0A9P9D817_9PLEO</name>
<evidence type="ECO:0000313" key="4">
    <source>
        <dbReference type="Proteomes" id="UP000700596"/>
    </source>
</evidence>
<dbReference type="PANTHER" id="PTHR10622:SF12">
    <property type="entry name" value="HET DOMAIN-CONTAINING PROTEIN"/>
    <property type="match status" value="1"/>
</dbReference>
<feature type="domain" description="Heterokaryon incompatibility" evidence="1">
    <location>
        <begin position="22"/>
        <end position="110"/>
    </location>
</feature>
<comment type="caution">
    <text evidence="3">The sequence shown here is derived from an EMBL/GenBank/DDBJ whole genome shotgun (WGS) entry which is preliminary data.</text>
</comment>
<protein>
    <submittedName>
        <fullName evidence="3">Heterokaryon incompatibility protein-domain-containing protein</fullName>
    </submittedName>
</protein>
<reference evidence="3" key="1">
    <citation type="journal article" date="2021" name="Nat. Commun.">
        <title>Genetic determinants of endophytism in the Arabidopsis root mycobiome.</title>
        <authorList>
            <person name="Mesny F."/>
            <person name="Miyauchi S."/>
            <person name="Thiergart T."/>
            <person name="Pickel B."/>
            <person name="Atanasova L."/>
            <person name="Karlsson M."/>
            <person name="Huettel B."/>
            <person name="Barry K.W."/>
            <person name="Haridas S."/>
            <person name="Chen C."/>
            <person name="Bauer D."/>
            <person name="Andreopoulos W."/>
            <person name="Pangilinan J."/>
            <person name="LaButti K."/>
            <person name="Riley R."/>
            <person name="Lipzen A."/>
            <person name="Clum A."/>
            <person name="Drula E."/>
            <person name="Henrissat B."/>
            <person name="Kohler A."/>
            <person name="Grigoriev I.V."/>
            <person name="Martin F.M."/>
            <person name="Hacquard S."/>
        </authorList>
    </citation>
    <scope>NUCLEOTIDE SEQUENCE</scope>
    <source>
        <strain evidence="3">MPI-CAGE-CH-0243</strain>
    </source>
</reference>
<sequence length="275" mass="31588">MWLLNTTTLHLKEFSGSTKPAYAILSHTWFESEVLFHEIHNDPVDEKIKARPGFSKIRRFCELAKSRGFDYGWVDSCCIDKRSSAELSEAIGSMFAWYRDADICIVYLEDVPAPVKLNDFKNARWFTRGWTLQELIASENRSFFAKDWSEIVDWYFGPYGELDMLTLVAKITGVKASVLRDSHKLWACCIAERMSWASSRQTTRPEDRAYSLMGLFDINISIQYGEGLQKAFARLQKEILRTSFDDSIFVWHSQDTSSGLLAQSPDDFTGLLVLI</sequence>
<feature type="domain" description="DUF8212" evidence="2">
    <location>
        <begin position="230"/>
        <end position="263"/>
    </location>
</feature>
<dbReference type="OrthoDB" id="20872at2759"/>
<evidence type="ECO:0000259" key="2">
    <source>
        <dbReference type="Pfam" id="PF26640"/>
    </source>
</evidence>
<gene>
    <name evidence="3" type="ORF">B0J11DRAFT_553646</name>
</gene>
<evidence type="ECO:0000313" key="3">
    <source>
        <dbReference type="EMBL" id="KAH7114309.1"/>
    </source>
</evidence>
<dbReference type="InterPro" id="IPR010730">
    <property type="entry name" value="HET"/>
</dbReference>
<dbReference type="PANTHER" id="PTHR10622">
    <property type="entry name" value="HET DOMAIN-CONTAINING PROTEIN"/>
    <property type="match status" value="1"/>
</dbReference>
<dbReference type="AlphaFoldDB" id="A0A9P9D817"/>
<dbReference type="Pfam" id="PF06985">
    <property type="entry name" value="HET"/>
    <property type="match status" value="1"/>
</dbReference>
<dbReference type="EMBL" id="JAGMWT010000017">
    <property type="protein sequence ID" value="KAH7114309.1"/>
    <property type="molecule type" value="Genomic_DNA"/>
</dbReference>
<dbReference type="Pfam" id="PF26640">
    <property type="entry name" value="DUF8212"/>
    <property type="match status" value="1"/>
</dbReference>
<proteinExistence type="predicted"/>
<dbReference type="Proteomes" id="UP000700596">
    <property type="component" value="Unassembled WGS sequence"/>
</dbReference>
<accession>A0A9P9D817</accession>
<evidence type="ECO:0000259" key="1">
    <source>
        <dbReference type="Pfam" id="PF06985"/>
    </source>
</evidence>
<keyword evidence="4" id="KW-1185">Reference proteome</keyword>
<dbReference type="InterPro" id="IPR058525">
    <property type="entry name" value="DUF8212"/>
</dbReference>